<evidence type="ECO:0000313" key="3">
    <source>
        <dbReference type="Proteomes" id="UP001285263"/>
    </source>
</evidence>
<gene>
    <name evidence="2" type="ORF">SNE35_30855</name>
</gene>
<organism evidence="2 3">
    <name type="scientific">Roseateles agri</name>
    <dbReference type="NCBI Taxonomy" id="3098619"/>
    <lineage>
        <taxon>Bacteria</taxon>
        <taxon>Pseudomonadati</taxon>
        <taxon>Pseudomonadota</taxon>
        <taxon>Betaproteobacteria</taxon>
        <taxon>Burkholderiales</taxon>
        <taxon>Sphaerotilaceae</taxon>
        <taxon>Roseateles</taxon>
    </lineage>
</organism>
<dbReference type="Gene3D" id="3.60.15.10">
    <property type="entry name" value="Ribonuclease Z/Hydroxyacylglutathione hydrolase-like"/>
    <property type="match status" value="1"/>
</dbReference>
<dbReference type="RefSeq" id="WP_320426908.1">
    <property type="nucleotide sequence ID" value="NZ_JAXCLA010000012.1"/>
</dbReference>
<reference evidence="2 3" key="1">
    <citation type="submission" date="2023-11" db="EMBL/GenBank/DDBJ databases">
        <title>Paucibacter sp. nov., isolated from fresh soil in Korea.</title>
        <authorList>
            <person name="Le N.T.T."/>
        </authorList>
    </citation>
    <scope>NUCLEOTIDE SEQUENCE [LARGE SCALE GENOMIC DNA]</scope>
    <source>
        <strain evidence="2 3">R3-3</strain>
    </source>
</reference>
<evidence type="ECO:0000313" key="2">
    <source>
        <dbReference type="EMBL" id="MDY0748938.1"/>
    </source>
</evidence>
<protein>
    <recommendedName>
        <fullName evidence="4">Metallo-beta-lactamase domain-containing protein</fullName>
    </recommendedName>
</protein>
<keyword evidence="3" id="KW-1185">Reference proteome</keyword>
<evidence type="ECO:0000256" key="1">
    <source>
        <dbReference type="SAM" id="SignalP"/>
    </source>
</evidence>
<dbReference type="EMBL" id="JAXCLA010000012">
    <property type="protein sequence ID" value="MDY0748938.1"/>
    <property type="molecule type" value="Genomic_DNA"/>
</dbReference>
<accession>A0ABU5DSV0</accession>
<evidence type="ECO:0008006" key="4">
    <source>
        <dbReference type="Google" id="ProtNLM"/>
    </source>
</evidence>
<keyword evidence="1" id="KW-0732">Signal</keyword>
<proteinExistence type="predicted"/>
<feature type="signal peptide" evidence="1">
    <location>
        <begin position="1"/>
        <end position="22"/>
    </location>
</feature>
<feature type="chain" id="PRO_5046629896" description="Metallo-beta-lactamase domain-containing protein" evidence="1">
    <location>
        <begin position="23"/>
        <end position="301"/>
    </location>
</feature>
<dbReference type="InterPro" id="IPR036866">
    <property type="entry name" value="RibonucZ/Hydroxyglut_hydro"/>
</dbReference>
<sequence>MRRHFGAMLLVLVALCAGRASADCGVALEPVAPDVWRVPAARGRPDAANGGLTIQLVLVREGRRLWLVGSGPTPAFGRALACAARQAAGGPVTDIVNTHVAPELSLGNSAFPRARLWALPEVIAAMHERCGACLASLRDQVGPAGASLDEPDAIRVPPQAVRGPRLGPFDTQALPRQAGEPTLVLRHRGIVIAQGLLWPGDVPDLYGTNSASLLDSLDQLERFATGARLIGQQGDVADASAIDAQRRYLLALRGAIRARLDAGEVQGEVPLPDYAALPGYAQLHPLNVQRVWRELESELFR</sequence>
<comment type="caution">
    <text evidence="2">The sequence shown here is derived from an EMBL/GenBank/DDBJ whole genome shotgun (WGS) entry which is preliminary data.</text>
</comment>
<name>A0ABU5DSV0_9BURK</name>
<dbReference type="SUPFAM" id="SSF56281">
    <property type="entry name" value="Metallo-hydrolase/oxidoreductase"/>
    <property type="match status" value="1"/>
</dbReference>
<dbReference type="Proteomes" id="UP001285263">
    <property type="component" value="Unassembled WGS sequence"/>
</dbReference>